<sequence>MSKHHQSYQSPFAAMLTEQRFPFASQLAAKAHLDPSQVMFAYLQITANVPTTLAAVPRQKEIDRRFQQFLTDAAKPVTDD</sequence>
<organism evidence="1 2">
    <name type="scientific">Levilactobacillus tongjiangensis</name>
    <dbReference type="NCBI Taxonomy" id="2486023"/>
    <lineage>
        <taxon>Bacteria</taxon>
        <taxon>Bacillati</taxon>
        <taxon>Bacillota</taxon>
        <taxon>Bacilli</taxon>
        <taxon>Lactobacillales</taxon>
        <taxon>Lactobacillaceae</taxon>
        <taxon>Levilactobacillus</taxon>
    </lineage>
</organism>
<proteinExistence type="predicted"/>
<evidence type="ECO:0000313" key="1">
    <source>
        <dbReference type="EMBL" id="MFC6205937.1"/>
    </source>
</evidence>
<name>A0ABW1SNN4_9LACO</name>
<protein>
    <submittedName>
        <fullName evidence="1">Uncharacterized protein</fullName>
    </submittedName>
</protein>
<dbReference type="RefSeq" id="WP_125683113.1">
    <property type="nucleotide sequence ID" value="NZ_JBHSSK010000001.1"/>
</dbReference>
<dbReference type="Proteomes" id="UP001596254">
    <property type="component" value="Unassembled WGS sequence"/>
</dbReference>
<keyword evidence="2" id="KW-1185">Reference proteome</keyword>
<dbReference type="EMBL" id="JBHSSK010000001">
    <property type="protein sequence ID" value="MFC6205937.1"/>
    <property type="molecule type" value="Genomic_DNA"/>
</dbReference>
<gene>
    <name evidence="1" type="ORF">ACFP1G_00230</name>
</gene>
<evidence type="ECO:0000313" key="2">
    <source>
        <dbReference type="Proteomes" id="UP001596254"/>
    </source>
</evidence>
<reference evidence="2" key="1">
    <citation type="journal article" date="2019" name="Int. J. Syst. Evol. Microbiol.">
        <title>The Global Catalogue of Microorganisms (GCM) 10K type strain sequencing project: providing services to taxonomists for standard genome sequencing and annotation.</title>
        <authorList>
            <consortium name="The Broad Institute Genomics Platform"/>
            <consortium name="The Broad Institute Genome Sequencing Center for Infectious Disease"/>
            <person name="Wu L."/>
            <person name="Ma J."/>
        </authorList>
    </citation>
    <scope>NUCLEOTIDE SEQUENCE [LARGE SCALE GENOMIC DNA]</scope>
    <source>
        <strain evidence="2">CCM 8905</strain>
    </source>
</reference>
<accession>A0ABW1SNN4</accession>
<comment type="caution">
    <text evidence="1">The sequence shown here is derived from an EMBL/GenBank/DDBJ whole genome shotgun (WGS) entry which is preliminary data.</text>
</comment>